<reference evidence="11" key="1">
    <citation type="journal article" date="2012" name="Nat. Biotechnol.">
        <title>Reference genome sequence of the model plant Setaria.</title>
        <authorList>
            <person name="Bennetzen J.L."/>
            <person name="Schmutz J."/>
            <person name="Wang H."/>
            <person name="Percifield R."/>
            <person name="Hawkins J."/>
            <person name="Pontaroli A.C."/>
            <person name="Estep M."/>
            <person name="Feng L."/>
            <person name="Vaughn J.N."/>
            <person name="Grimwood J."/>
            <person name="Jenkins J."/>
            <person name="Barry K."/>
            <person name="Lindquist E."/>
            <person name="Hellsten U."/>
            <person name="Deshpande S."/>
            <person name="Wang X."/>
            <person name="Wu X."/>
            <person name="Mitros T."/>
            <person name="Triplett J."/>
            <person name="Yang X."/>
            <person name="Ye C.Y."/>
            <person name="Mauro-Herrera M."/>
            <person name="Wang L."/>
            <person name="Li P."/>
            <person name="Sharma M."/>
            <person name="Sharma R."/>
            <person name="Ronald P.C."/>
            <person name="Panaud O."/>
            <person name="Kellogg E.A."/>
            <person name="Brutnell T.P."/>
            <person name="Doust A.N."/>
            <person name="Tuskan G.A."/>
            <person name="Rokhsar D."/>
            <person name="Devos K.M."/>
        </authorList>
    </citation>
    <scope>NUCLEOTIDE SEQUENCE [LARGE SCALE GENOMIC DNA]</scope>
    <source>
        <strain evidence="11">cv. Yugu1</strain>
    </source>
</reference>
<dbReference type="InterPro" id="IPR001611">
    <property type="entry name" value="Leu-rich_rpt"/>
</dbReference>
<evidence type="ECO:0000256" key="1">
    <source>
        <dbReference type="ARBA" id="ARBA00004167"/>
    </source>
</evidence>
<dbReference type="PANTHER" id="PTHR47988">
    <property type="entry name" value="SOMATIC EMBRYOGENESIS RECEPTOR KINASE 1"/>
    <property type="match status" value="1"/>
</dbReference>
<dbReference type="PRINTS" id="PR00019">
    <property type="entry name" value="LEURICHRPT"/>
</dbReference>
<feature type="compositionally biased region" description="Low complexity" evidence="8">
    <location>
        <begin position="64"/>
        <end position="78"/>
    </location>
</feature>
<evidence type="ECO:0000256" key="5">
    <source>
        <dbReference type="ARBA" id="ARBA00022737"/>
    </source>
</evidence>
<dbReference type="FunFam" id="3.80.10.10:FF:000129">
    <property type="entry name" value="Leucine-rich repeat receptor-like kinase"/>
    <property type="match status" value="1"/>
</dbReference>
<feature type="region of interest" description="Disordered" evidence="8">
    <location>
        <begin position="1"/>
        <end position="83"/>
    </location>
</feature>
<dbReference type="Pfam" id="PF13855">
    <property type="entry name" value="LRR_8"/>
    <property type="match status" value="1"/>
</dbReference>
<keyword evidence="4" id="KW-0732">Signal</keyword>
<evidence type="ECO:0000313" key="11">
    <source>
        <dbReference type="Proteomes" id="UP000004995"/>
    </source>
</evidence>
<dbReference type="Proteomes" id="UP000004995">
    <property type="component" value="Unassembled WGS sequence"/>
</dbReference>
<keyword evidence="6" id="KW-1133">Transmembrane helix</keyword>
<evidence type="ECO:0000313" key="10">
    <source>
        <dbReference type="EnsemblPlants" id="KQL13774"/>
    </source>
</evidence>
<feature type="domain" description="Leucine-rich repeat-containing N-terminal plant-type" evidence="9">
    <location>
        <begin position="145"/>
        <end position="185"/>
    </location>
</feature>
<dbReference type="GO" id="GO:0007165">
    <property type="term" value="P:signal transduction"/>
    <property type="evidence" value="ECO:0000318"/>
    <property type="project" value="GO_Central"/>
</dbReference>
<evidence type="ECO:0000256" key="4">
    <source>
        <dbReference type="ARBA" id="ARBA00022729"/>
    </source>
</evidence>
<proteinExistence type="predicted"/>
<keyword evidence="5" id="KW-0677">Repeat</keyword>
<dbReference type="InterPro" id="IPR032675">
    <property type="entry name" value="LRR_dom_sf"/>
</dbReference>
<dbReference type="OMA" id="PPPCHIF"/>
<keyword evidence="7" id="KW-0472">Membrane</keyword>
<organism evidence="10 11">
    <name type="scientific">Setaria italica</name>
    <name type="common">Foxtail millet</name>
    <name type="synonym">Panicum italicum</name>
    <dbReference type="NCBI Taxonomy" id="4555"/>
    <lineage>
        <taxon>Eukaryota</taxon>
        <taxon>Viridiplantae</taxon>
        <taxon>Streptophyta</taxon>
        <taxon>Embryophyta</taxon>
        <taxon>Tracheophyta</taxon>
        <taxon>Spermatophyta</taxon>
        <taxon>Magnoliopsida</taxon>
        <taxon>Liliopsida</taxon>
        <taxon>Poales</taxon>
        <taxon>Poaceae</taxon>
        <taxon>PACMAD clade</taxon>
        <taxon>Panicoideae</taxon>
        <taxon>Panicodae</taxon>
        <taxon>Paniceae</taxon>
        <taxon>Cenchrinae</taxon>
        <taxon>Setaria</taxon>
    </lineage>
</organism>
<dbReference type="SUPFAM" id="SSF52058">
    <property type="entry name" value="L domain-like"/>
    <property type="match status" value="1"/>
</dbReference>
<keyword evidence="3" id="KW-0812">Transmembrane</keyword>
<dbReference type="STRING" id="4555.K3ZDI4"/>
<comment type="subcellular location">
    <subcellularLocation>
        <location evidence="1">Membrane</location>
        <topology evidence="1">Single-pass membrane protein</topology>
    </subcellularLocation>
</comment>
<name>K3ZDI4_SETIT</name>
<dbReference type="EMBL" id="AGNK02001480">
    <property type="status" value="NOT_ANNOTATED_CDS"/>
    <property type="molecule type" value="Genomic_DNA"/>
</dbReference>
<evidence type="ECO:0000256" key="3">
    <source>
        <dbReference type="ARBA" id="ARBA00022692"/>
    </source>
</evidence>
<evidence type="ECO:0000256" key="2">
    <source>
        <dbReference type="ARBA" id="ARBA00022614"/>
    </source>
</evidence>
<reference evidence="10" key="2">
    <citation type="submission" date="2018-08" db="UniProtKB">
        <authorList>
            <consortium name="EnsemblPlants"/>
        </authorList>
    </citation>
    <scope>IDENTIFICATION</scope>
    <source>
        <strain evidence="10">Yugu1</strain>
    </source>
</reference>
<keyword evidence="2" id="KW-0433">Leucine-rich repeat</keyword>
<feature type="compositionally biased region" description="Polar residues" evidence="8">
    <location>
        <begin position="48"/>
        <end position="63"/>
    </location>
</feature>
<evidence type="ECO:0000259" key="9">
    <source>
        <dbReference type="Pfam" id="PF08263"/>
    </source>
</evidence>
<dbReference type="EnsemblPlants" id="KQL13774">
    <property type="protein sequence ID" value="KQL13774"/>
    <property type="gene ID" value="SETIT_024621mg"/>
</dbReference>
<dbReference type="HOGENOM" id="CLU_982086_0_0_1"/>
<dbReference type="InterPro" id="IPR013210">
    <property type="entry name" value="LRR_N_plant-typ"/>
</dbReference>
<evidence type="ECO:0000256" key="8">
    <source>
        <dbReference type="SAM" id="MobiDB-lite"/>
    </source>
</evidence>
<keyword evidence="11" id="KW-1185">Reference proteome</keyword>
<sequence>ASRAPRARLADATPRQRLRSPTGQRSGTLPDEPGSRASACVGHAVPMPSNTRAGVTASPVQPTASLPRSAPLPSRSLAVARPSCSPRPLQQLAFTRANVHHAIAAGSAMAVSTARTAAAAAAVMGLVVAAAALLSPAAAAADWDDDEVRALVAIRAALVDPNRVLRDWDVTAGGDPCAWPMVTCNQGHVYQLSLRHQNLSGTLSPAIEKLTLLQNLFLCNNTISGPIPDVIGRMEFLESLDLSNNQFTGSIPSTLGGLTNLQYLDLSFNNLSGTWPIFHERINV</sequence>
<dbReference type="GO" id="GO:0004675">
    <property type="term" value="F:transmembrane receptor protein serine/threonine kinase activity"/>
    <property type="evidence" value="ECO:0000318"/>
    <property type="project" value="GO_Central"/>
</dbReference>
<dbReference type="Pfam" id="PF08263">
    <property type="entry name" value="LRRNT_2"/>
    <property type="match status" value="1"/>
</dbReference>
<protein>
    <recommendedName>
        <fullName evidence="9">Leucine-rich repeat-containing N-terminal plant-type domain-containing protein</fullName>
    </recommendedName>
</protein>
<evidence type="ECO:0000256" key="7">
    <source>
        <dbReference type="ARBA" id="ARBA00023136"/>
    </source>
</evidence>
<dbReference type="InParanoid" id="K3ZDI4"/>
<accession>K3ZDI4</accession>
<dbReference type="Gene3D" id="3.80.10.10">
    <property type="entry name" value="Ribonuclease Inhibitor"/>
    <property type="match status" value="1"/>
</dbReference>
<dbReference type="eggNOG" id="ENOG502QVM7">
    <property type="taxonomic scope" value="Eukaryota"/>
</dbReference>
<evidence type="ECO:0000256" key="6">
    <source>
        <dbReference type="ARBA" id="ARBA00022989"/>
    </source>
</evidence>
<dbReference type="AlphaFoldDB" id="K3ZDI4"/>
<dbReference type="Gramene" id="KQL13774">
    <property type="protein sequence ID" value="KQL13774"/>
    <property type="gene ID" value="SETIT_024621mg"/>
</dbReference>
<dbReference type="GO" id="GO:0005886">
    <property type="term" value="C:plasma membrane"/>
    <property type="evidence" value="ECO:0000318"/>
    <property type="project" value="GO_Central"/>
</dbReference>